<evidence type="ECO:0000256" key="5">
    <source>
        <dbReference type="SAM" id="Phobius"/>
    </source>
</evidence>
<reference evidence="7" key="2">
    <citation type="submission" date="2020-03" db="EMBL/GenBank/DDBJ databases">
        <title>Walnut 2.0.</title>
        <authorList>
            <person name="Marrano A."/>
            <person name="Britton M."/>
            <person name="Zimin A.V."/>
            <person name="Zaini P.A."/>
            <person name="Workman R."/>
            <person name="Puiu D."/>
            <person name="Bianco L."/>
            <person name="Allen B.J."/>
            <person name="Troggio M."/>
            <person name="Leslie C.A."/>
            <person name="Timp W."/>
            <person name="Dendekar A."/>
            <person name="Salzberg S.L."/>
            <person name="Neale D.B."/>
        </authorList>
    </citation>
    <scope>NUCLEOTIDE SEQUENCE</scope>
    <source>
        <tissue evidence="7">Leaves</tissue>
    </source>
</reference>
<sequence>PRTRNLIIGFALKMGLSRFILANAAIYLMGLISILTHVSQAQNSHQDFVNAHNAARARVGVGPIHWNYTIAAYAQNYANKRIRDCNLEHSMGPYSENLAGGWSGLTAVDAVKMWVDEKKYYNYNKNSCVGDECRHYTQIVWRDTVHLGCARVRCKSGGIFVICDYDPPGNNDGQRPY</sequence>
<evidence type="ECO:0000256" key="1">
    <source>
        <dbReference type="ARBA" id="ARBA00009923"/>
    </source>
</evidence>
<dbReference type="InterPro" id="IPR001283">
    <property type="entry name" value="CRISP-related"/>
</dbReference>
<dbReference type="PANTHER" id="PTHR10334">
    <property type="entry name" value="CYSTEINE-RICH SECRETORY PROTEIN-RELATED"/>
    <property type="match status" value="1"/>
</dbReference>
<keyword evidence="5" id="KW-0812">Transmembrane</keyword>
<reference evidence="7" key="1">
    <citation type="submission" date="2015-10" db="EMBL/GenBank/DDBJ databases">
        <authorList>
            <person name="Martinez-Garcia P.J."/>
            <person name="Crepeau M.W."/>
            <person name="Puiu D."/>
            <person name="Gonzalez-Ibeas D."/>
            <person name="Whalen J."/>
            <person name="Stevens K."/>
            <person name="Paul R."/>
            <person name="Butterfield T."/>
            <person name="Britton M."/>
            <person name="Reagan R."/>
            <person name="Chakraborty S."/>
            <person name="Walawage S.L."/>
            <person name="Vasquez-Gross H.A."/>
            <person name="Cardeno C."/>
            <person name="Famula R."/>
            <person name="Pratt K."/>
            <person name="Kuruganti S."/>
            <person name="Aradhya M.K."/>
            <person name="Leslie C.A."/>
            <person name="Dandekar A.M."/>
            <person name="Salzberg S.L."/>
            <person name="Wegrzyn J.L."/>
            <person name="Langley C.H."/>
            <person name="Neale D.B."/>
        </authorList>
    </citation>
    <scope>NUCLEOTIDE SEQUENCE</scope>
    <source>
        <tissue evidence="7">Leaves</tissue>
    </source>
</reference>
<dbReference type="PRINTS" id="PR00837">
    <property type="entry name" value="V5TPXLIKE"/>
</dbReference>
<dbReference type="GO" id="GO:0098542">
    <property type="term" value="P:defense response to other organism"/>
    <property type="evidence" value="ECO:0007669"/>
    <property type="project" value="UniProtKB-ARBA"/>
</dbReference>
<dbReference type="Gramene" id="Jr16_21130_p1">
    <property type="protein sequence ID" value="cds.Jr16_21130_p1"/>
    <property type="gene ID" value="Jr16_21130"/>
</dbReference>
<dbReference type="GO" id="GO:0005576">
    <property type="term" value="C:extracellular region"/>
    <property type="evidence" value="ECO:0007669"/>
    <property type="project" value="InterPro"/>
</dbReference>
<dbReference type="SMART" id="SM00198">
    <property type="entry name" value="SCP"/>
    <property type="match status" value="1"/>
</dbReference>
<dbReference type="EMBL" id="LIHL02000016">
    <property type="protein sequence ID" value="KAF5444264.1"/>
    <property type="molecule type" value="Genomic_DNA"/>
</dbReference>
<dbReference type="InterPro" id="IPR018244">
    <property type="entry name" value="Allrgn_V5/Tpx1_CS"/>
</dbReference>
<dbReference type="PROSITE" id="PS01009">
    <property type="entry name" value="CRISP_1"/>
    <property type="match status" value="1"/>
</dbReference>
<keyword evidence="4" id="KW-1015">Disulfide bond</keyword>
<evidence type="ECO:0000313" key="7">
    <source>
        <dbReference type="EMBL" id="KAF5444264.1"/>
    </source>
</evidence>
<dbReference type="CDD" id="cd05381">
    <property type="entry name" value="CAP_PR-1"/>
    <property type="match status" value="1"/>
</dbReference>
<keyword evidence="5" id="KW-0472">Membrane</keyword>
<evidence type="ECO:0000256" key="4">
    <source>
        <dbReference type="ARBA" id="ARBA00023157"/>
    </source>
</evidence>
<dbReference type="AlphaFoldDB" id="A0A833WTK5"/>
<dbReference type="SUPFAM" id="SSF55797">
    <property type="entry name" value="PR-1-like"/>
    <property type="match status" value="1"/>
</dbReference>
<dbReference type="FunFam" id="3.40.33.10:FF:000006">
    <property type="entry name" value="Putative pathogenesis-related protein 1"/>
    <property type="match status" value="1"/>
</dbReference>
<accession>A0A833WTK5</accession>
<feature type="non-terminal residue" evidence="7">
    <location>
        <position position="1"/>
    </location>
</feature>
<comment type="caution">
    <text evidence="7">The sequence shown here is derived from an EMBL/GenBank/DDBJ whole genome shotgun (WGS) entry which is preliminary data.</text>
</comment>
<evidence type="ECO:0000259" key="6">
    <source>
        <dbReference type="SMART" id="SM00198"/>
    </source>
</evidence>
<dbReference type="Proteomes" id="UP000619265">
    <property type="component" value="Unassembled WGS sequence"/>
</dbReference>
<dbReference type="Gene3D" id="3.40.33.10">
    <property type="entry name" value="CAP"/>
    <property type="match status" value="1"/>
</dbReference>
<comment type="similarity">
    <text evidence="1">Belongs to the CRISP family.</text>
</comment>
<proteinExistence type="inferred from homology"/>
<evidence type="ECO:0000256" key="2">
    <source>
        <dbReference type="ARBA" id="ARBA00022729"/>
    </source>
</evidence>
<keyword evidence="5" id="KW-1133">Transmembrane helix</keyword>
<organism evidence="7 8">
    <name type="scientific">Juglans regia</name>
    <name type="common">English walnut</name>
    <dbReference type="NCBI Taxonomy" id="51240"/>
    <lineage>
        <taxon>Eukaryota</taxon>
        <taxon>Viridiplantae</taxon>
        <taxon>Streptophyta</taxon>
        <taxon>Embryophyta</taxon>
        <taxon>Tracheophyta</taxon>
        <taxon>Spermatophyta</taxon>
        <taxon>Magnoliopsida</taxon>
        <taxon>eudicotyledons</taxon>
        <taxon>Gunneridae</taxon>
        <taxon>Pentapetalae</taxon>
        <taxon>rosids</taxon>
        <taxon>fabids</taxon>
        <taxon>Fagales</taxon>
        <taxon>Juglandaceae</taxon>
        <taxon>Juglans</taxon>
    </lineage>
</organism>
<name>A0A833WTK5_JUGRE</name>
<dbReference type="InterPro" id="IPR014044">
    <property type="entry name" value="CAP_dom"/>
</dbReference>
<feature type="transmembrane region" description="Helical" evidence="5">
    <location>
        <begin position="20"/>
        <end position="38"/>
    </location>
</feature>
<dbReference type="Pfam" id="PF00188">
    <property type="entry name" value="CAP"/>
    <property type="match status" value="1"/>
</dbReference>
<protein>
    <recommendedName>
        <fullName evidence="6">SCP domain-containing protein</fullName>
    </recommendedName>
</protein>
<dbReference type="InterPro" id="IPR035940">
    <property type="entry name" value="CAP_sf"/>
</dbReference>
<gene>
    <name evidence="7" type="ORF">F2P56_036752</name>
</gene>
<evidence type="ECO:0000313" key="8">
    <source>
        <dbReference type="Proteomes" id="UP000619265"/>
    </source>
</evidence>
<keyword evidence="2" id="KW-0732">Signal</keyword>
<feature type="domain" description="SCP" evidence="6">
    <location>
        <begin position="43"/>
        <end position="173"/>
    </location>
</feature>
<keyword evidence="3" id="KW-0611">Plant defense</keyword>
<evidence type="ECO:0000256" key="3">
    <source>
        <dbReference type="ARBA" id="ARBA00022821"/>
    </source>
</evidence>